<feature type="transmembrane region" description="Helical" evidence="7">
    <location>
        <begin position="549"/>
        <end position="567"/>
    </location>
</feature>
<evidence type="ECO:0000256" key="4">
    <source>
        <dbReference type="ARBA" id="ARBA00022989"/>
    </source>
</evidence>
<protein>
    <recommendedName>
        <fullName evidence="10">Low-affinity potassium transport protein</fullName>
    </recommendedName>
</protein>
<dbReference type="AlphaFoldDB" id="A0A1E1MU17"/>
<dbReference type="PANTHER" id="PTHR31064:SF37">
    <property type="entry name" value="TRANSPORTER, PUTATIVE (EUROFUNG)-RELATED"/>
    <property type="match status" value="1"/>
</dbReference>
<dbReference type="Pfam" id="PF02386">
    <property type="entry name" value="TrkH"/>
    <property type="match status" value="1"/>
</dbReference>
<keyword evidence="3 7" id="KW-0812">Transmembrane</keyword>
<organism evidence="8 9">
    <name type="scientific">Rhynchosporium secalis</name>
    <name type="common">Barley scald fungus</name>
    <dbReference type="NCBI Taxonomy" id="38038"/>
    <lineage>
        <taxon>Eukaryota</taxon>
        <taxon>Fungi</taxon>
        <taxon>Dikarya</taxon>
        <taxon>Ascomycota</taxon>
        <taxon>Pezizomycotina</taxon>
        <taxon>Leotiomycetes</taxon>
        <taxon>Helotiales</taxon>
        <taxon>Ploettnerulaceae</taxon>
        <taxon>Rhynchosporium</taxon>
    </lineage>
</organism>
<feature type="transmembrane region" description="Helical" evidence="7">
    <location>
        <begin position="81"/>
        <end position="102"/>
    </location>
</feature>
<name>A0A1E1MU17_RHYSE</name>
<evidence type="ECO:0000313" key="9">
    <source>
        <dbReference type="Proteomes" id="UP000177625"/>
    </source>
</evidence>
<proteinExistence type="predicted"/>
<evidence type="ECO:0000256" key="2">
    <source>
        <dbReference type="ARBA" id="ARBA00022448"/>
    </source>
</evidence>
<evidence type="ECO:0000313" key="8">
    <source>
        <dbReference type="EMBL" id="CZT52568.1"/>
    </source>
</evidence>
<dbReference type="InterPro" id="IPR051143">
    <property type="entry name" value="TrkH_K-transport"/>
</dbReference>
<dbReference type="GO" id="GO:1990573">
    <property type="term" value="P:potassium ion import across plasma membrane"/>
    <property type="evidence" value="ECO:0007669"/>
    <property type="project" value="TreeGrafter"/>
</dbReference>
<evidence type="ECO:0008006" key="10">
    <source>
        <dbReference type="Google" id="ProtNLM"/>
    </source>
</evidence>
<gene>
    <name evidence="8" type="ORF">RSE6_13914</name>
</gene>
<keyword evidence="2" id="KW-0813">Transport</keyword>
<feature type="transmembrane region" description="Helical" evidence="7">
    <location>
        <begin position="108"/>
        <end position="132"/>
    </location>
</feature>
<feature type="transmembrane region" description="Helical" evidence="7">
    <location>
        <begin position="254"/>
        <end position="275"/>
    </location>
</feature>
<dbReference type="GO" id="GO:0005886">
    <property type="term" value="C:plasma membrane"/>
    <property type="evidence" value="ECO:0007669"/>
    <property type="project" value="TreeGrafter"/>
</dbReference>
<keyword evidence="5" id="KW-0406">Ion transport</keyword>
<keyword evidence="9" id="KW-1185">Reference proteome</keyword>
<feature type="transmembrane region" description="Helical" evidence="7">
    <location>
        <begin position="48"/>
        <end position="69"/>
    </location>
</feature>
<dbReference type="PANTHER" id="PTHR31064">
    <property type="entry name" value="POTASSIUM TRANSPORT PROTEIN DDB_G0292412-RELATED"/>
    <property type="match status" value="1"/>
</dbReference>
<feature type="transmembrane region" description="Helical" evidence="7">
    <location>
        <begin position="520"/>
        <end position="537"/>
    </location>
</feature>
<dbReference type="GO" id="GO:0140107">
    <property type="term" value="F:high-affinity potassium ion transmembrane transporter activity"/>
    <property type="evidence" value="ECO:0007669"/>
    <property type="project" value="TreeGrafter"/>
</dbReference>
<dbReference type="InterPro" id="IPR003445">
    <property type="entry name" value="Cat_transpt"/>
</dbReference>
<evidence type="ECO:0000256" key="6">
    <source>
        <dbReference type="ARBA" id="ARBA00023136"/>
    </source>
</evidence>
<evidence type="ECO:0000256" key="7">
    <source>
        <dbReference type="SAM" id="Phobius"/>
    </source>
</evidence>
<feature type="transmembrane region" description="Helical" evidence="7">
    <location>
        <begin position="322"/>
        <end position="350"/>
    </location>
</feature>
<feature type="transmembrane region" description="Helical" evidence="7">
    <location>
        <begin position="387"/>
        <end position="406"/>
    </location>
</feature>
<sequence>MEAMALPSIASAVESTYIFFSPFVDFVGKARFNFTSIFSKTYEYLSEFPFIALHWLAFLSWSFISSIIIWLSQGRVQKQRFLTCLFFAISAITTTGLAPANVSSLNTFQQILLCINFILGSQPFTVIVILTVRKTAMEDAFGELIEKSRDQNFRVASLITQTVIESSNSPDEKKAVRTEYPASKFWTDVEPLTTTPLVSSTIRKTILATNLLLYWNNFLNAATVGRNSNFHGLTKSERETVVCVEYRAIKLLRLVVTMYIVLHQFLGAISLALHFNLKRSNVIGRDGIHPISLGVFNAISSFNNAGMSLMNDSMIPFKIDAFPVFIMSYLMLAGNTGFPIFLRLILWVMLKSLPHSPRFLQTRATLEYTLKYPRRVYTHLFPKRETLFLLLILMCMNAVDLIAFEFPARHLPEVQSLSEGYRVLDGMFQTVSVRCSGFNIVSISALPCALLMLYIGMMYVSAFPVTITIRTSNVYEERSLGVYTASSAFQADDESTLSFTHLTGHRSRLFFMKQQLSSQISYDAWSIMLALVIIGFIQGGEHSSSTFPIFPVIFEVLSAYANIGLSMGVNDKSYALCGSWKWPSQAFLMFLMLRGRHRSLPVSIDRAIQLPDRNLGSREEADEREREHELVREMELAAELMVD</sequence>
<dbReference type="EMBL" id="FJVC01000604">
    <property type="protein sequence ID" value="CZT52568.1"/>
    <property type="molecule type" value="Genomic_DNA"/>
</dbReference>
<evidence type="ECO:0000256" key="3">
    <source>
        <dbReference type="ARBA" id="ARBA00022692"/>
    </source>
</evidence>
<reference evidence="9" key="1">
    <citation type="submission" date="2016-03" db="EMBL/GenBank/DDBJ databases">
        <authorList>
            <person name="Guldener U."/>
        </authorList>
    </citation>
    <scope>NUCLEOTIDE SEQUENCE [LARGE SCALE GENOMIC DNA]</scope>
</reference>
<dbReference type="Proteomes" id="UP000177625">
    <property type="component" value="Unassembled WGS sequence"/>
</dbReference>
<accession>A0A1E1MU17</accession>
<keyword evidence="4 7" id="KW-1133">Transmembrane helix</keyword>
<feature type="transmembrane region" description="Helical" evidence="7">
    <location>
        <begin position="437"/>
        <end position="460"/>
    </location>
</feature>
<evidence type="ECO:0000256" key="5">
    <source>
        <dbReference type="ARBA" id="ARBA00023065"/>
    </source>
</evidence>
<keyword evidence="6 7" id="KW-0472">Membrane</keyword>
<evidence type="ECO:0000256" key="1">
    <source>
        <dbReference type="ARBA" id="ARBA00004141"/>
    </source>
</evidence>
<comment type="subcellular location">
    <subcellularLocation>
        <location evidence="1">Membrane</location>
        <topology evidence="1">Multi-pass membrane protein</topology>
    </subcellularLocation>
</comment>
<dbReference type="GO" id="GO:0030007">
    <property type="term" value="P:intracellular potassium ion homeostasis"/>
    <property type="evidence" value="ECO:0007669"/>
    <property type="project" value="TreeGrafter"/>
</dbReference>